<keyword evidence="1" id="KW-0472">Membrane</keyword>
<evidence type="ECO:0000313" key="4">
    <source>
        <dbReference type="Proteomes" id="UP000247790"/>
    </source>
</evidence>
<feature type="transmembrane region" description="Helical" evidence="1">
    <location>
        <begin position="76"/>
        <end position="96"/>
    </location>
</feature>
<reference evidence="2 4" key="1">
    <citation type="submission" date="2018-06" db="EMBL/GenBank/DDBJ databases">
        <title>Genomic Encyclopedia of Type Strains, Phase III (KMG-III): the genomes of soil and plant-associated and newly described type strains.</title>
        <authorList>
            <person name="Whitman W."/>
        </authorList>
    </citation>
    <scope>NUCLEOTIDE SEQUENCE [LARGE SCALE GENOMIC DNA]</scope>
    <source>
        <strain evidence="2 4">CECT 7022</strain>
    </source>
</reference>
<evidence type="ECO:0000313" key="5">
    <source>
        <dbReference type="Proteomes" id="UP000509327"/>
    </source>
</evidence>
<feature type="transmembrane region" description="Helical" evidence="1">
    <location>
        <begin position="108"/>
        <end position="129"/>
    </location>
</feature>
<feature type="transmembrane region" description="Helical" evidence="1">
    <location>
        <begin position="160"/>
        <end position="178"/>
    </location>
</feature>
<organism evidence="2 4">
    <name type="scientific">Paenibacillus barcinonensis</name>
    <dbReference type="NCBI Taxonomy" id="198119"/>
    <lineage>
        <taxon>Bacteria</taxon>
        <taxon>Bacillati</taxon>
        <taxon>Bacillota</taxon>
        <taxon>Bacilli</taxon>
        <taxon>Bacillales</taxon>
        <taxon>Paenibacillaceae</taxon>
        <taxon>Paenibacillus</taxon>
    </lineage>
</organism>
<dbReference type="EMBL" id="CP054614">
    <property type="protein sequence ID" value="QKS58663.1"/>
    <property type="molecule type" value="Genomic_DNA"/>
</dbReference>
<dbReference type="Proteomes" id="UP000247790">
    <property type="component" value="Unassembled WGS sequence"/>
</dbReference>
<protein>
    <submittedName>
        <fullName evidence="2">Uncharacterized protein</fullName>
    </submittedName>
</protein>
<dbReference type="OrthoDB" id="1909850at2"/>
<name>A0A2V4V5U4_PAEBA</name>
<evidence type="ECO:0000256" key="1">
    <source>
        <dbReference type="SAM" id="Phobius"/>
    </source>
</evidence>
<dbReference type="NCBIfam" id="NF038403">
    <property type="entry name" value="perm_prefix_1"/>
    <property type="match status" value="1"/>
</dbReference>
<dbReference type="RefSeq" id="WP_110898247.1">
    <property type="nucleotide sequence ID" value="NZ_CP054614.1"/>
</dbReference>
<evidence type="ECO:0000313" key="2">
    <source>
        <dbReference type="EMBL" id="PYE47169.1"/>
    </source>
</evidence>
<keyword evidence="1" id="KW-0812">Transmembrane</keyword>
<evidence type="ECO:0000313" key="3">
    <source>
        <dbReference type="EMBL" id="QKS58663.1"/>
    </source>
</evidence>
<dbReference type="Proteomes" id="UP000509327">
    <property type="component" value="Chromosome"/>
</dbReference>
<reference evidence="3 5" key="2">
    <citation type="submission" date="2020-06" db="EMBL/GenBank/DDBJ databases">
        <title>Complete genome of Paenibacillus barcinonensis KACC11450.</title>
        <authorList>
            <person name="Kim M."/>
            <person name="Park Y.-J."/>
            <person name="Shin J.-H."/>
        </authorList>
    </citation>
    <scope>NUCLEOTIDE SEQUENCE [LARGE SCALE GENOMIC DNA]</scope>
    <source>
        <strain evidence="3 5">KACC11450</strain>
    </source>
</reference>
<sequence length="234" mass="26886">MRLEKRIDQHLHSLFAGNRNTPEHRELKEEIRGNLKARIEDYLSEGMSEEQAFQTAIQHITSVEQVMGDYLSVERVPYWTTLWQSALIYSLVAWIVTIPMRVMLEGTVLNNLLLIVSLVVGAGYVFYLISNRGNGENESSLGQKTMRIRMPLLKQWQRRVWWLWAGVMLALWGTQAALRFGSNIWFDRPIEVDGPYQLAVILIAFAVPLLSIIVPLIVHRAYRIISTHEVSDGV</sequence>
<dbReference type="AlphaFoldDB" id="A0A2V4V5U4"/>
<dbReference type="EMBL" id="QJSW01000015">
    <property type="protein sequence ID" value="PYE47169.1"/>
    <property type="molecule type" value="Genomic_DNA"/>
</dbReference>
<accession>A0A2V4V5U4</accession>
<dbReference type="InterPro" id="IPR047928">
    <property type="entry name" value="Perm_prefix_1"/>
</dbReference>
<keyword evidence="1" id="KW-1133">Transmembrane helix</keyword>
<proteinExistence type="predicted"/>
<keyword evidence="5" id="KW-1185">Reference proteome</keyword>
<gene>
    <name evidence="2" type="ORF">DFQ00_11518</name>
    <name evidence="3" type="ORF">HUB98_22160</name>
</gene>
<feature type="transmembrane region" description="Helical" evidence="1">
    <location>
        <begin position="198"/>
        <end position="218"/>
    </location>
</feature>